<dbReference type="RefSeq" id="WP_114897547.1">
    <property type="nucleotide sequence ID" value="NZ_CP031222.1"/>
</dbReference>
<proteinExistence type="predicted"/>
<name>A0A345P2C6_9GAMM</name>
<reference evidence="4 6" key="1">
    <citation type="submission" date="2018-07" db="EMBL/GenBank/DDBJ databases">
        <title>Genome sequencing of Moraxellaceae gen. HYN0046.</title>
        <authorList>
            <person name="Kim M."/>
            <person name="Yi H."/>
        </authorList>
    </citation>
    <scope>NUCLEOTIDE SEQUENCE [LARGE SCALE GENOMIC DNA]</scope>
    <source>
        <strain evidence="4 6">HYN0046</strain>
    </source>
</reference>
<feature type="domain" description="Baseplate structural protein Gp10 C-terminal" evidence="3">
    <location>
        <begin position="190"/>
        <end position="310"/>
    </location>
</feature>
<sequence>MTTVAGALQPVRYRAFDKLGKPLIGGRVEAYQGGGTTVTKDTYADPMMIAKNTWPVVLDDVGSASIYISGDYYIRVLDANGQLIEEGDGIADAQSVAVAVVAAGSGGTSNLESRVSDLESQVDDLQTQYNSLNDSFNNYKTTNDAALVTLNTNLTTAIANAISTQNSAMLAAVDALRVDTNNKLAGLQIKVGGLYFTESSANPASELGYGTWSRVAEGKAVVGLSTVPTDPAWTKTVAGTFGEYDHTLTLAEIPNHNHDVQEYAGTNSSGIHINSGTGGGASGTKTGSSGSGGSHNNVQPSYVVNVWKRTA</sequence>
<dbReference type="SUPFAM" id="SSF88874">
    <property type="entry name" value="Receptor-binding domain of short tail fibre protein gp12"/>
    <property type="match status" value="1"/>
</dbReference>
<evidence type="ECO:0000313" key="5">
    <source>
        <dbReference type="EMBL" id="AXI04381.1"/>
    </source>
</evidence>
<dbReference type="Pfam" id="PF21939">
    <property type="entry name" value="Gp10_C"/>
    <property type="match status" value="1"/>
</dbReference>
<organism evidence="4 6">
    <name type="scientific">Aquirhabdus parva</name>
    <dbReference type="NCBI Taxonomy" id="2283318"/>
    <lineage>
        <taxon>Bacteria</taxon>
        <taxon>Pseudomonadati</taxon>
        <taxon>Pseudomonadota</taxon>
        <taxon>Gammaproteobacteria</taxon>
        <taxon>Moraxellales</taxon>
        <taxon>Moraxellaceae</taxon>
        <taxon>Aquirhabdus</taxon>
    </lineage>
</organism>
<evidence type="ECO:0000259" key="3">
    <source>
        <dbReference type="Pfam" id="PF21939"/>
    </source>
</evidence>
<dbReference type="OrthoDB" id="9810174at2"/>
<dbReference type="KEGG" id="mbah:HYN46_00070"/>
<accession>A0A345P2C6</accession>
<dbReference type="InterPro" id="IPR053827">
    <property type="entry name" value="Gp10_C"/>
</dbReference>
<gene>
    <name evidence="4" type="ORF">HYN46_00070</name>
    <name evidence="5" type="ORF">HYN46_16985</name>
</gene>
<dbReference type="EMBL" id="CP031222">
    <property type="protein sequence ID" value="AXI01435.1"/>
    <property type="molecule type" value="Genomic_DNA"/>
</dbReference>
<feature type="region of interest" description="Disordered" evidence="2">
    <location>
        <begin position="265"/>
        <end position="301"/>
    </location>
</feature>
<dbReference type="AlphaFoldDB" id="A0A345P2C6"/>
<keyword evidence="1" id="KW-0175">Coiled coil</keyword>
<keyword evidence="6" id="KW-1185">Reference proteome</keyword>
<protein>
    <recommendedName>
        <fullName evidence="3">Baseplate structural protein Gp10 C-terminal domain-containing protein</fullName>
    </recommendedName>
</protein>
<dbReference type="EMBL" id="CP031222">
    <property type="protein sequence ID" value="AXI04381.1"/>
    <property type="molecule type" value="Genomic_DNA"/>
</dbReference>
<evidence type="ECO:0000313" key="4">
    <source>
        <dbReference type="EMBL" id="AXI01435.1"/>
    </source>
</evidence>
<feature type="compositionally biased region" description="Polar residues" evidence="2">
    <location>
        <begin position="265"/>
        <end position="274"/>
    </location>
</feature>
<feature type="coiled-coil region" evidence="1">
    <location>
        <begin position="108"/>
        <end position="142"/>
    </location>
</feature>
<dbReference type="KEGG" id="mbah:HYN46_16985"/>
<dbReference type="Proteomes" id="UP000253940">
    <property type="component" value="Chromosome"/>
</dbReference>
<evidence type="ECO:0000256" key="2">
    <source>
        <dbReference type="SAM" id="MobiDB-lite"/>
    </source>
</evidence>
<evidence type="ECO:0000313" key="6">
    <source>
        <dbReference type="Proteomes" id="UP000253940"/>
    </source>
</evidence>
<evidence type="ECO:0000256" key="1">
    <source>
        <dbReference type="SAM" id="Coils"/>
    </source>
</evidence>